<sequence>TTSSYQIHVYNANDHTDNRSADGDGREGNAGGGGGSRGNRPVWEKKPGETWEERNERKRKVKELRKGAKMRKRVRGAGEFGGVRTLMGGGSSRYGGSGSSRDGGREDRRNSLEGGLNVYDGRRSKVGEETEREEGVGRVPWRGHGYGPGLRNLYGRNESRDHHSDGHGREREEGKNEDGGWYRDDAGRRERASSHVATGRESNHHDVEIVKEERHGDGRGRRSSRILPICGQTPPPPTTTTTPSTPRPHPRPTPTSKHSYFFFDPAVRPFLSDDELRAFLARVESGTGCMGKFNRAKGGYLFIGETEECVAGAVRMCKEFEEGVQQNEARRMSDFVGMEMGGGPSGTNNRMEVNTGLQYRNDANADDERVEVSDDVGEEELREVKVEETEDVDMAEVDEDQDEGEEMDEDVVVVKEEPHRVSETEEGGEDVGEVLRGILERARCGYHEEGGGGGAGSSSRQASVKVEQSDEHAAEAPSPHNKAPNYVTREVKVKHEKSASGDEEVIIVDYKPPSADVEVKEEEVGGV</sequence>
<dbReference type="Proteomes" id="UP001212841">
    <property type="component" value="Unassembled WGS sequence"/>
</dbReference>
<feature type="region of interest" description="Disordered" evidence="1">
    <location>
        <begin position="1"/>
        <end position="257"/>
    </location>
</feature>
<evidence type="ECO:0000313" key="3">
    <source>
        <dbReference type="Proteomes" id="UP001212841"/>
    </source>
</evidence>
<dbReference type="AlphaFoldDB" id="A0AAD5S2A4"/>
<name>A0AAD5S2A4_9FUNG</name>
<evidence type="ECO:0000256" key="1">
    <source>
        <dbReference type="SAM" id="MobiDB-lite"/>
    </source>
</evidence>
<keyword evidence="3" id="KW-1185">Reference proteome</keyword>
<gene>
    <name evidence="2" type="ORF">HK097_005576</name>
</gene>
<feature type="compositionally biased region" description="Basic and acidic residues" evidence="1">
    <location>
        <begin position="120"/>
        <end position="136"/>
    </location>
</feature>
<feature type="compositionally biased region" description="Basic and acidic residues" evidence="1">
    <location>
        <begin position="201"/>
        <end position="220"/>
    </location>
</feature>
<feature type="compositionally biased region" description="Basic and acidic residues" evidence="1">
    <location>
        <begin position="14"/>
        <end position="27"/>
    </location>
</feature>
<reference evidence="2" key="1">
    <citation type="submission" date="2020-05" db="EMBL/GenBank/DDBJ databases">
        <title>Phylogenomic resolution of chytrid fungi.</title>
        <authorList>
            <person name="Stajich J.E."/>
            <person name="Amses K."/>
            <person name="Simmons R."/>
            <person name="Seto K."/>
            <person name="Myers J."/>
            <person name="Bonds A."/>
            <person name="Quandt C.A."/>
            <person name="Barry K."/>
            <person name="Liu P."/>
            <person name="Grigoriev I."/>
            <person name="Longcore J.E."/>
            <person name="James T.Y."/>
        </authorList>
    </citation>
    <scope>NUCLEOTIDE SEQUENCE</scope>
    <source>
        <strain evidence="2">JEL0318</strain>
    </source>
</reference>
<feature type="region of interest" description="Disordered" evidence="1">
    <location>
        <begin position="359"/>
        <end position="383"/>
    </location>
</feature>
<feature type="region of interest" description="Disordered" evidence="1">
    <location>
        <begin position="445"/>
        <end position="487"/>
    </location>
</feature>
<feature type="compositionally biased region" description="Basic residues" evidence="1">
    <location>
        <begin position="57"/>
        <end position="75"/>
    </location>
</feature>
<proteinExistence type="predicted"/>
<feature type="compositionally biased region" description="Basic and acidic residues" evidence="1">
    <location>
        <begin position="102"/>
        <end position="111"/>
    </location>
</feature>
<dbReference type="EMBL" id="JADGJD010002603">
    <property type="protein sequence ID" value="KAJ3030849.1"/>
    <property type="molecule type" value="Genomic_DNA"/>
</dbReference>
<comment type="caution">
    <text evidence="2">The sequence shown here is derived from an EMBL/GenBank/DDBJ whole genome shotgun (WGS) entry which is preliminary data.</text>
</comment>
<feature type="compositionally biased region" description="Basic and acidic residues" evidence="1">
    <location>
        <begin position="157"/>
        <end position="193"/>
    </location>
</feature>
<feature type="compositionally biased region" description="Gly residues" evidence="1">
    <location>
        <begin position="28"/>
        <end position="37"/>
    </location>
</feature>
<accession>A0AAD5S2A4</accession>
<organism evidence="2 3">
    <name type="scientific">Rhizophlyctis rosea</name>
    <dbReference type="NCBI Taxonomy" id="64517"/>
    <lineage>
        <taxon>Eukaryota</taxon>
        <taxon>Fungi</taxon>
        <taxon>Fungi incertae sedis</taxon>
        <taxon>Chytridiomycota</taxon>
        <taxon>Chytridiomycota incertae sedis</taxon>
        <taxon>Chytridiomycetes</taxon>
        <taxon>Rhizophlyctidales</taxon>
        <taxon>Rhizophlyctidaceae</taxon>
        <taxon>Rhizophlyctis</taxon>
    </lineage>
</organism>
<feature type="compositionally biased region" description="Gly residues" evidence="1">
    <location>
        <begin position="87"/>
        <end position="98"/>
    </location>
</feature>
<evidence type="ECO:0000313" key="2">
    <source>
        <dbReference type="EMBL" id="KAJ3030849.1"/>
    </source>
</evidence>
<feature type="non-terminal residue" evidence="2">
    <location>
        <position position="1"/>
    </location>
</feature>
<feature type="compositionally biased region" description="Basic and acidic residues" evidence="1">
    <location>
        <begin position="42"/>
        <end position="56"/>
    </location>
</feature>
<protein>
    <submittedName>
        <fullName evidence="2">Uncharacterized protein</fullName>
    </submittedName>
</protein>